<dbReference type="InterPro" id="IPR053876">
    <property type="entry name" value="Phage_int_M"/>
</dbReference>
<dbReference type="Proteomes" id="UP000281118">
    <property type="component" value="Unassembled WGS sequence"/>
</dbReference>
<accession>A0A433MT92</accession>
<evidence type="ECO:0000256" key="2">
    <source>
        <dbReference type="ARBA" id="ARBA00022908"/>
    </source>
</evidence>
<reference evidence="6 7" key="1">
    <citation type="submission" date="2018-12" db="EMBL/GenBank/DDBJ databases">
        <title>The genome sequences of Variovorax guangxiensis DSM 27352.</title>
        <authorList>
            <person name="Gao J."/>
            <person name="Sun J."/>
        </authorList>
    </citation>
    <scope>NUCLEOTIDE SEQUENCE [LARGE SCALE GENOMIC DNA]</scope>
    <source>
        <strain evidence="6 7">DSM 27352</strain>
    </source>
</reference>
<feature type="domain" description="Tyr recombinase" evidence="5">
    <location>
        <begin position="204"/>
        <end position="389"/>
    </location>
</feature>
<name>A0A433MT92_9BURK</name>
<comment type="similarity">
    <text evidence="1">Belongs to the 'phage' integrase family.</text>
</comment>
<organism evidence="6 7">
    <name type="scientific">Variovorax guangxiensis</name>
    <dbReference type="NCBI Taxonomy" id="1775474"/>
    <lineage>
        <taxon>Bacteria</taxon>
        <taxon>Pseudomonadati</taxon>
        <taxon>Pseudomonadota</taxon>
        <taxon>Betaproteobacteria</taxon>
        <taxon>Burkholderiales</taxon>
        <taxon>Comamonadaceae</taxon>
        <taxon>Variovorax</taxon>
    </lineage>
</organism>
<dbReference type="Gene3D" id="3.30.160.390">
    <property type="entry name" value="Integrase, DNA-binding domain"/>
    <property type="match status" value="1"/>
</dbReference>
<comment type="caution">
    <text evidence="6">The sequence shown here is derived from an EMBL/GenBank/DDBJ whole genome shotgun (WGS) entry which is preliminary data.</text>
</comment>
<evidence type="ECO:0000256" key="1">
    <source>
        <dbReference type="ARBA" id="ARBA00008857"/>
    </source>
</evidence>
<dbReference type="Pfam" id="PF13356">
    <property type="entry name" value="Arm-DNA-bind_3"/>
    <property type="match status" value="1"/>
</dbReference>
<keyword evidence="3" id="KW-0238">DNA-binding</keyword>
<dbReference type="EMBL" id="RXFT01000017">
    <property type="protein sequence ID" value="RUR70996.1"/>
    <property type="molecule type" value="Genomic_DNA"/>
</dbReference>
<dbReference type="InterPro" id="IPR013762">
    <property type="entry name" value="Integrase-like_cat_sf"/>
</dbReference>
<dbReference type="InterPro" id="IPR002104">
    <property type="entry name" value="Integrase_catalytic"/>
</dbReference>
<dbReference type="Gene3D" id="1.10.443.10">
    <property type="entry name" value="Intergrase catalytic core"/>
    <property type="match status" value="1"/>
</dbReference>
<dbReference type="Pfam" id="PF22022">
    <property type="entry name" value="Phage_int_M"/>
    <property type="match status" value="1"/>
</dbReference>
<proteinExistence type="inferred from homology"/>
<dbReference type="SUPFAM" id="SSF56349">
    <property type="entry name" value="DNA breaking-rejoining enzymes"/>
    <property type="match status" value="1"/>
</dbReference>
<dbReference type="OrthoDB" id="9775880at2"/>
<evidence type="ECO:0000256" key="4">
    <source>
        <dbReference type="ARBA" id="ARBA00023172"/>
    </source>
</evidence>
<evidence type="ECO:0000259" key="5">
    <source>
        <dbReference type="PROSITE" id="PS51898"/>
    </source>
</evidence>
<dbReference type="AlphaFoldDB" id="A0A433MT92"/>
<dbReference type="RefSeq" id="WP_126025095.1">
    <property type="nucleotide sequence ID" value="NZ_RXFT01000017.1"/>
</dbReference>
<evidence type="ECO:0000313" key="6">
    <source>
        <dbReference type="EMBL" id="RUR70996.1"/>
    </source>
</evidence>
<dbReference type="Pfam" id="PF00589">
    <property type="entry name" value="Phage_integrase"/>
    <property type="match status" value="1"/>
</dbReference>
<sequence>MPLTDTFVKQVKHQGAVIGERYADGGGMYLRVKAAGKYWRMDYRFEGKAKTLALGVYPAITLAEARRRRETARTKLALGIDPSVAKREEKVARATAAASTFEAVARDWLKNTTKKRGEGTQAKVTKWLEKDVFPYVGGWPISTIRAKDLLDKVARRMEARGIHESAHRVMQICSQVFRYAVASGVVERDVTVDLRGALATVEKANYAAITDPVQVGGLLRAIHAYGGHQYTLTALKLSPLVFVRPGELRTAEWAEIDLDAAEWRLPGSKMKMGIDHIVPLSTQAVALLRDQHAATGHGRYVFPSIRTGERPMSENTVNAALRGMGYAKDVMTAHGFRAMARTIMDEVLGERVDFIEHQLAHMVKDPNGRAYNRTAHLPARKEMMQRWADYLDKLRIGAEVIPLRPAA</sequence>
<dbReference type="GO" id="GO:0015074">
    <property type="term" value="P:DNA integration"/>
    <property type="evidence" value="ECO:0007669"/>
    <property type="project" value="UniProtKB-KW"/>
</dbReference>
<evidence type="ECO:0000256" key="3">
    <source>
        <dbReference type="ARBA" id="ARBA00023125"/>
    </source>
</evidence>
<dbReference type="GO" id="GO:0003677">
    <property type="term" value="F:DNA binding"/>
    <property type="evidence" value="ECO:0007669"/>
    <property type="project" value="UniProtKB-KW"/>
</dbReference>
<dbReference type="PROSITE" id="PS51898">
    <property type="entry name" value="TYR_RECOMBINASE"/>
    <property type="match status" value="1"/>
</dbReference>
<dbReference type="InterPro" id="IPR050808">
    <property type="entry name" value="Phage_Integrase"/>
</dbReference>
<dbReference type="InterPro" id="IPR010998">
    <property type="entry name" value="Integrase_recombinase_N"/>
</dbReference>
<dbReference type="InterPro" id="IPR025166">
    <property type="entry name" value="Integrase_DNA_bind_dom"/>
</dbReference>
<protein>
    <submittedName>
        <fullName evidence="6">DUF4102 domain-containing protein</fullName>
    </submittedName>
</protein>
<dbReference type="PANTHER" id="PTHR30629:SF2">
    <property type="entry name" value="PROPHAGE INTEGRASE INTS-RELATED"/>
    <property type="match status" value="1"/>
</dbReference>
<keyword evidence="4" id="KW-0233">DNA recombination</keyword>
<dbReference type="InterPro" id="IPR011010">
    <property type="entry name" value="DNA_brk_join_enz"/>
</dbReference>
<dbReference type="PANTHER" id="PTHR30629">
    <property type="entry name" value="PROPHAGE INTEGRASE"/>
    <property type="match status" value="1"/>
</dbReference>
<keyword evidence="2" id="KW-0229">DNA integration</keyword>
<gene>
    <name evidence="6" type="ORF">EJP67_28475</name>
</gene>
<dbReference type="CDD" id="cd00801">
    <property type="entry name" value="INT_P4_C"/>
    <property type="match status" value="1"/>
</dbReference>
<dbReference type="InterPro" id="IPR038488">
    <property type="entry name" value="Integrase_DNA-bd_sf"/>
</dbReference>
<evidence type="ECO:0000313" key="7">
    <source>
        <dbReference type="Proteomes" id="UP000281118"/>
    </source>
</evidence>
<dbReference type="Gene3D" id="1.10.150.130">
    <property type="match status" value="1"/>
</dbReference>
<dbReference type="GO" id="GO:0006310">
    <property type="term" value="P:DNA recombination"/>
    <property type="evidence" value="ECO:0007669"/>
    <property type="project" value="UniProtKB-KW"/>
</dbReference>